<keyword evidence="1" id="KW-1133">Transmembrane helix</keyword>
<comment type="caution">
    <text evidence="2">The sequence shown here is derived from an EMBL/GenBank/DDBJ whole genome shotgun (WGS) entry which is preliminary data.</text>
</comment>
<accession>A0ABW3PJZ6</accession>
<feature type="transmembrane region" description="Helical" evidence="1">
    <location>
        <begin position="94"/>
        <end position="116"/>
    </location>
</feature>
<keyword evidence="1" id="KW-0812">Transmembrane</keyword>
<dbReference type="Proteomes" id="UP001597169">
    <property type="component" value="Unassembled WGS sequence"/>
</dbReference>
<dbReference type="PANTHER" id="PTHR36111:SF2">
    <property type="entry name" value="INNER MEMBRANE PROTEIN"/>
    <property type="match status" value="1"/>
</dbReference>
<organism evidence="2 3">
    <name type="scientific">Paenibacillus provencensis</name>
    <dbReference type="NCBI Taxonomy" id="441151"/>
    <lineage>
        <taxon>Bacteria</taxon>
        <taxon>Bacillati</taxon>
        <taxon>Bacillota</taxon>
        <taxon>Bacilli</taxon>
        <taxon>Bacillales</taxon>
        <taxon>Paenibacillaceae</taxon>
        <taxon>Paenibacillus</taxon>
    </lineage>
</organism>
<feature type="transmembrane region" description="Helical" evidence="1">
    <location>
        <begin position="178"/>
        <end position="200"/>
    </location>
</feature>
<name>A0ABW3PJZ6_9BACL</name>
<evidence type="ECO:0000256" key="1">
    <source>
        <dbReference type="SAM" id="Phobius"/>
    </source>
</evidence>
<proteinExistence type="predicted"/>
<gene>
    <name evidence="2" type="ORF">ACFQ3J_07430</name>
</gene>
<keyword evidence="3" id="KW-1185">Reference proteome</keyword>
<keyword evidence="1" id="KW-0472">Membrane</keyword>
<dbReference type="EMBL" id="JBHTKX010000001">
    <property type="protein sequence ID" value="MFD1127999.1"/>
    <property type="molecule type" value="Genomic_DNA"/>
</dbReference>
<dbReference type="InterPro" id="IPR007563">
    <property type="entry name" value="DUF554"/>
</dbReference>
<sequence>MIGTIVNVATILVGSALGSLFKKGIGERYQDILMQAMGLAVTALGINSIVKYLPDSHYPVLFIISLAVGGLIGERLNLESSFKSAVSRISKGNLAEGLSTAIMLFCIGTLSIVGPIESALNGNHTYLLSNAMLDGITSMVLASTFGFGIAWSAVVLLCWQGLIYMLAGAVSGYITPELLTEISIVGGVLILSSGLSILGIKHFKTMNLIPALFVPVVFIVIKNLLGL</sequence>
<dbReference type="RefSeq" id="WP_251583974.1">
    <property type="nucleotide sequence ID" value="NZ_JBHTKX010000001.1"/>
</dbReference>
<feature type="transmembrane region" description="Helical" evidence="1">
    <location>
        <begin position="136"/>
        <end position="166"/>
    </location>
</feature>
<feature type="transmembrane region" description="Helical" evidence="1">
    <location>
        <begin position="56"/>
        <end position="73"/>
    </location>
</feature>
<dbReference type="Pfam" id="PF04474">
    <property type="entry name" value="DUF554"/>
    <property type="match status" value="1"/>
</dbReference>
<feature type="transmembrane region" description="Helical" evidence="1">
    <location>
        <begin position="206"/>
        <end position="225"/>
    </location>
</feature>
<dbReference type="PANTHER" id="PTHR36111">
    <property type="entry name" value="INNER MEMBRANE PROTEIN-RELATED"/>
    <property type="match status" value="1"/>
</dbReference>
<protein>
    <submittedName>
        <fullName evidence="2">DUF554 domain-containing protein</fullName>
    </submittedName>
</protein>
<feature type="transmembrane region" description="Helical" evidence="1">
    <location>
        <begin position="32"/>
        <end position="50"/>
    </location>
</feature>
<reference evidence="3" key="1">
    <citation type="journal article" date="2019" name="Int. J. Syst. Evol. Microbiol.">
        <title>The Global Catalogue of Microorganisms (GCM) 10K type strain sequencing project: providing services to taxonomists for standard genome sequencing and annotation.</title>
        <authorList>
            <consortium name="The Broad Institute Genomics Platform"/>
            <consortium name="The Broad Institute Genome Sequencing Center for Infectious Disease"/>
            <person name="Wu L."/>
            <person name="Ma J."/>
        </authorList>
    </citation>
    <scope>NUCLEOTIDE SEQUENCE [LARGE SCALE GENOMIC DNA]</scope>
    <source>
        <strain evidence="3">CCUG 53519</strain>
    </source>
</reference>
<evidence type="ECO:0000313" key="2">
    <source>
        <dbReference type="EMBL" id="MFD1127999.1"/>
    </source>
</evidence>
<evidence type="ECO:0000313" key="3">
    <source>
        <dbReference type="Proteomes" id="UP001597169"/>
    </source>
</evidence>